<feature type="domain" description="DUF632" evidence="3">
    <location>
        <begin position="494"/>
        <end position="810"/>
    </location>
</feature>
<feature type="compositionally biased region" description="Low complexity" evidence="2">
    <location>
        <begin position="434"/>
        <end position="446"/>
    </location>
</feature>
<feature type="domain" description="DUF630" evidence="4">
    <location>
        <begin position="1"/>
        <end position="59"/>
    </location>
</feature>
<evidence type="ECO:0000256" key="2">
    <source>
        <dbReference type="SAM" id="MobiDB-lite"/>
    </source>
</evidence>
<organism evidence="5 6">
    <name type="scientific">Papaver atlanticum</name>
    <dbReference type="NCBI Taxonomy" id="357466"/>
    <lineage>
        <taxon>Eukaryota</taxon>
        <taxon>Viridiplantae</taxon>
        <taxon>Streptophyta</taxon>
        <taxon>Embryophyta</taxon>
        <taxon>Tracheophyta</taxon>
        <taxon>Spermatophyta</taxon>
        <taxon>Magnoliopsida</taxon>
        <taxon>Ranunculales</taxon>
        <taxon>Papaveraceae</taxon>
        <taxon>Papaveroideae</taxon>
        <taxon>Papaver</taxon>
    </lineage>
</organism>
<proteinExistence type="predicted"/>
<dbReference type="PANTHER" id="PTHR21450:SF2">
    <property type="entry name" value="FAMILY PROTEIN, PUTATIVE (DUF630 AND DUF632)-RELATED"/>
    <property type="match status" value="1"/>
</dbReference>
<feature type="region of interest" description="Disordered" evidence="2">
    <location>
        <begin position="466"/>
        <end position="487"/>
    </location>
</feature>
<feature type="compositionally biased region" description="Low complexity" evidence="2">
    <location>
        <begin position="122"/>
        <end position="133"/>
    </location>
</feature>
<feature type="compositionally biased region" description="Basic and acidic residues" evidence="2">
    <location>
        <begin position="135"/>
        <end position="149"/>
    </location>
</feature>
<feature type="compositionally biased region" description="Low complexity" evidence="2">
    <location>
        <begin position="186"/>
        <end position="211"/>
    </location>
</feature>
<feature type="compositionally biased region" description="Low complexity" evidence="2">
    <location>
        <begin position="155"/>
        <end position="176"/>
    </location>
</feature>
<feature type="coiled-coil region" evidence="1">
    <location>
        <begin position="870"/>
        <end position="901"/>
    </location>
</feature>
<feature type="compositionally biased region" description="Gly residues" evidence="2">
    <location>
        <begin position="251"/>
        <end position="265"/>
    </location>
</feature>
<dbReference type="EMBL" id="JAJJMB010010320">
    <property type="protein sequence ID" value="KAI3909401.1"/>
    <property type="molecule type" value="Genomic_DNA"/>
</dbReference>
<feature type="compositionally biased region" description="Pro residues" evidence="2">
    <location>
        <begin position="302"/>
        <end position="311"/>
    </location>
</feature>
<dbReference type="PANTHER" id="PTHR21450">
    <property type="entry name" value="PROTEIN ALTERED PHOSPHATE STARVATION RESPONSE 1"/>
    <property type="match status" value="1"/>
</dbReference>
<accession>A0AAD4XFW9</accession>
<dbReference type="Proteomes" id="UP001202328">
    <property type="component" value="Unassembled WGS sequence"/>
</dbReference>
<gene>
    <name evidence="5" type="ORF">MKW98_007925</name>
</gene>
<feature type="compositionally biased region" description="Polar residues" evidence="2">
    <location>
        <begin position="339"/>
        <end position="348"/>
    </location>
</feature>
<evidence type="ECO:0000259" key="4">
    <source>
        <dbReference type="Pfam" id="PF04783"/>
    </source>
</evidence>
<reference evidence="5" key="1">
    <citation type="submission" date="2022-04" db="EMBL/GenBank/DDBJ databases">
        <title>A functionally conserved STORR gene fusion in Papaver species that diverged 16.8 million years ago.</title>
        <authorList>
            <person name="Catania T."/>
        </authorList>
    </citation>
    <scope>NUCLEOTIDE SEQUENCE</scope>
    <source>
        <strain evidence="5">S-188037</strain>
    </source>
</reference>
<evidence type="ECO:0000313" key="5">
    <source>
        <dbReference type="EMBL" id="KAI3909401.1"/>
    </source>
</evidence>
<feature type="compositionally biased region" description="Polar residues" evidence="2">
    <location>
        <begin position="467"/>
        <end position="486"/>
    </location>
</feature>
<evidence type="ECO:0000259" key="3">
    <source>
        <dbReference type="Pfam" id="PF04782"/>
    </source>
</evidence>
<protein>
    <submittedName>
        <fullName evidence="5">Uncharacterized protein</fullName>
    </submittedName>
</protein>
<dbReference type="InterPro" id="IPR006868">
    <property type="entry name" value="DUF630"/>
</dbReference>
<dbReference type="InterPro" id="IPR006867">
    <property type="entry name" value="DUF632"/>
</dbReference>
<feature type="compositionally biased region" description="Polar residues" evidence="2">
    <location>
        <begin position="67"/>
        <end position="78"/>
    </location>
</feature>
<dbReference type="AlphaFoldDB" id="A0AAD4XFW9"/>
<feature type="compositionally biased region" description="Low complexity" evidence="2">
    <location>
        <begin position="91"/>
        <end position="104"/>
    </location>
</feature>
<keyword evidence="6" id="KW-1185">Reference proteome</keyword>
<name>A0AAD4XFW9_9MAGN</name>
<evidence type="ECO:0000256" key="1">
    <source>
        <dbReference type="SAM" id="Coils"/>
    </source>
</evidence>
<dbReference type="Pfam" id="PF04783">
    <property type="entry name" value="DUF630"/>
    <property type="match status" value="1"/>
</dbReference>
<comment type="caution">
    <text evidence="5">The sequence shown here is derived from an EMBL/GenBank/DDBJ whole genome shotgun (WGS) entry which is preliminary data.</text>
</comment>
<feature type="region of interest" description="Disordered" evidence="2">
    <location>
        <begin position="65"/>
        <end position="211"/>
    </location>
</feature>
<evidence type="ECO:0000313" key="6">
    <source>
        <dbReference type="Proteomes" id="UP001202328"/>
    </source>
</evidence>
<dbReference type="Pfam" id="PF04782">
    <property type="entry name" value="DUF632"/>
    <property type="match status" value="1"/>
</dbReference>
<sequence>MGCGNSKVDDLPLVIRCRTRKELIKAAVDHRYSLAASHITYFRSLKDVGDALRRFVDEELIIGGSNDHLNLSQPSSPVLTLPSEEGKKPKNNNNTTSSSTSISQNHHHHDDDGHLHFEDSDSSVSSDSVSSGHIHSHDHNHDSPPHYHPEPPPIRQQQEQQPYYYPSQPNYYPSQPDFYPSQPDFYPSQPNYYPSQPNYYPSQPDYYNSQSQQPRMNTYFMKRSGTQIPSMIYEEPQSHSSSFYPSYPQHGGNGGGGGGGGGGYFGVPMGFPSSSPQNPSRYDPNFRDPYGYNQPQRNAAPSRPPSPPPAPEVSSWDFLNPFDLSENAYPNYPGPRYGNGTTSSSSPDSVEVRRREGIPDLEDEMQQQHQQHPTKESHKDKQRFRGVPDSGDGSSRSTHSKSRRVSGTGEGTSKAVPVANVEIKTNSVEEKESSSSPESITITESSTGEEEITRKGISFEMDMPSAASLQDNNGSSNPSNLTALSTHDTRDIDEVVKEIRDEFEVASGYGKEVGVMLEVGKLHYQSTGNALKGISSKILNLVAPTTSKHSFNHSRRSRPASVLKMAKANYGESEEFKLSSGSLSVTLERLYAWEKKLFKEVKDEERLRVVYEKKCKRLKNLDDRGAESNKIEATQIAIRKLLTKINIAIRAIDSISSRINKLRDEELQPQITELIHGLIRMWKNMLRCHQKQFEAIVASKNRTLVARTGAGRDSSLKATMELQVELLNWSSHFSDWISTQRSYIESLNGWLLGCLVEEPEETSDGVMPFSPGRAGAPPIFVICNDWYQAFDRLSETEVANTMNAFALSLHQLWERQDEEQRQRLKADYLSKDFEKRLRTLQKKEIKTRSDVDTLSEKSVVPTGSGVSHPLDDLKVDLDSMRKRLEDEKAIYKETVKQVHEAASTSLQSGLIPIFETLGNFTSETLKAYESVRIQNAGLPT</sequence>
<feature type="region of interest" description="Disordered" evidence="2">
    <location>
        <begin position="235"/>
        <end position="451"/>
    </location>
</feature>
<feature type="compositionally biased region" description="Basic and acidic residues" evidence="2">
    <location>
        <begin position="108"/>
        <end position="119"/>
    </location>
</feature>
<keyword evidence="1" id="KW-0175">Coiled coil</keyword>